<evidence type="ECO:0000313" key="3">
    <source>
        <dbReference type="Proteomes" id="UP000822688"/>
    </source>
</evidence>
<dbReference type="Proteomes" id="UP000822688">
    <property type="component" value="Chromosome V"/>
</dbReference>
<dbReference type="AlphaFoldDB" id="A0A8T0HTU9"/>
<keyword evidence="3" id="KW-1185">Reference proteome</keyword>
<evidence type="ECO:0000256" key="1">
    <source>
        <dbReference type="SAM" id="MobiDB-lite"/>
    </source>
</evidence>
<organism evidence="2 3">
    <name type="scientific">Ceratodon purpureus</name>
    <name type="common">Fire moss</name>
    <name type="synonym">Dicranum purpureum</name>
    <dbReference type="NCBI Taxonomy" id="3225"/>
    <lineage>
        <taxon>Eukaryota</taxon>
        <taxon>Viridiplantae</taxon>
        <taxon>Streptophyta</taxon>
        <taxon>Embryophyta</taxon>
        <taxon>Bryophyta</taxon>
        <taxon>Bryophytina</taxon>
        <taxon>Bryopsida</taxon>
        <taxon>Dicranidae</taxon>
        <taxon>Pseudoditrichales</taxon>
        <taxon>Ditrichaceae</taxon>
        <taxon>Ceratodon</taxon>
    </lineage>
</organism>
<evidence type="ECO:0000313" key="2">
    <source>
        <dbReference type="EMBL" id="KAG0574460.1"/>
    </source>
</evidence>
<protein>
    <submittedName>
        <fullName evidence="2">Uncharacterized protein</fullName>
    </submittedName>
</protein>
<feature type="region of interest" description="Disordered" evidence="1">
    <location>
        <begin position="14"/>
        <end position="93"/>
    </location>
</feature>
<accession>A0A8T0HTU9</accession>
<proteinExistence type="predicted"/>
<reference evidence="2" key="1">
    <citation type="submission" date="2020-06" db="EMBL/GenBank/DDBJ databases">
        <title>WGS assembly of Ceratodon purpureus strain R40.</title>
        <authorList>
            <person name="Carey S.B."/>
            <person name="Jenkins J."/>
            <person name="Shu S."/>
            <person name="Lovell J.T."/>
            <person name="Sreedasyam A."/>
            <person name="Maumus F."/>
            <person name="Tiley G.P."/>
            <person name="Fernandez-Pozo N."/>
            <person name="Barry K."/>
            <person name="Chen C."/>
            <person name="Wang M."/>
            <person name="Lipzen A."/>
            <person name="Daum C."/>
            <person name="Saski C.A."/>
            <person name="Payton A.C."/>
            <person name="Mcbreen J.C."/>
            <person name="Conrad R.E."/>
            <person name="Kollar L.M."/>
            <person name="Olsson S."/>
            <person name="Huttunen S."/>
            <person name="Landis J.B."/>
            <person name="Wickett N.J."/>
            <person name="Johnson M.G."/>
            <person name="Rensing S.A."/>
            <person name="Grimwood J."/>
            <person name="Schmutz J."/>
            <person name="Mcdaniel S.F."/>
        </authorList>
    </citation>
    <scope>NUCLEOTIDE SEQUENCE</scope>
    <source>
        <strain evidence="2">R40</strain>
    </source>
</reference>
<dbReference type="EMBL" id="CM026426">
    <property type="protein sequence ID" value="KAG0574460.1"/>
    <property type="molecule type" value="Genomic_DNA"/>
</dbReference>
<sequence length="114" mass="12698">MSFMFVVNQRWSEKIGTSIARRKTKRPTSGGRCGQGQGQRNVPRPSPPRTRPSPTLGKAPRARAAAPRPVCPSSILHPGPVTLVERPPPPPRRLSRCAFSMIRRFAPEFRTGRF</sequence>
<name>A0A8T0HTU9_CERPU</name>
<gene>
    <name evidence="2" type="ORF">KC19_VG263800</name>
</gene>
<comment type="caution">
    <text evidence="2">The sequence shown here is derived from an EMBL/GenBank/DDBJ whole genome shotgun (WGS) entry which is preliminary data.</text>
</comment>